<sequence length="75" mass="8557">MILSQEEQKNDVLEGLPKKEIELKKALGQFKVTIDKPSPSEFNKEFPSRSKKAIAHKLDFIDKKIRESLSNGDTN</sequence>
<dbReference type="OrthoDB" id="2458874at2759"/>
<name>A0A915YNG0_9GLOM</name>
<dbReference type="Proteomes" id="UP000684084">
    <property type="component" value="Unassembled WGS sequence"/>
</dbReference>
<accession>A0A915YNG0</accession>
<gene>
    <name evidence="1" type="ORF">CHRIB12_LOCUS418</name>
</gene>
<protein>
    <submittedName>
        <fullName evidence="1">Uncharacterized protein</fullName>
    </submittedName>
</protein>
<dbReference type="AlphaFoldDB" id="A0A915YNG0"/>
<evidence type="ECO:0000313" key="2">
    <source>
        <dbReference type="Proteomes" id="UP000684084"/>
    </source>
</evidence>
<comment type="caution">
    <text evidence="1">The sequence shown here is derived from an EMBL/GenBank/DDBJ whole genome shotgun (WGS) entry which is preliminary data.</text>
</comment>
<evidence type="ECO:0000313" key="1">
    <source>
        <dbReference type="EMBL" id="CAB5295355.1"/>
    </source>
</evidence>
<dbReference type="EMBL" id="CAGKOT010000001">
    <property type="protein sequence ID" value="CAB5295355.1"/>
    <property type="molecule type" value="Genomic_DNA"/>
</dbReference>
<organism evidence="1 2">
    <name type="scientific">Rhizophagus irregularis</name>
    <dbReference type="NCBI Taxonomy" id="588596"/>
    <lineage>
        <taxon>Eukaryota</taxon>
        <taxon>Fungi</taxon>
        <taxon>Fungi incertae sedis</taxon>
        <taxon>Mucoromycota</taxon>
        <taxon>Glomeromycotina</taxon>
        <taxon>Glomeromycetes</taxon>
        <taxon>Glomerales</taxon>
        <taxon>Glomeraceae</taxon>
        <taxon>Rhizophagus</taxon>
    </lineage>
</organism>
<proteinExistence type="predicted"/>
<dbReference type="VEuPathDB" id="FungiDB:RhiirFUN_001098"/>
<reference evidence="1" key="1">
    <citation type="submission" date="2020-05" db="EMBL/GenBank/DDBJ databases">
        <authorList>
            <person name="Rincon C."/>
            <person name="Sanders R I."/>
            <person name="Robbins C."/>
            <person name="Chaturvedi A."/>
        </authorList>
    </citation>
    <scope>NUCLEOTIDE SEQUENCE</scope>
    <source>
        <strain evidence="1">CHB12</strain>
    </source>
</reference>